<dbReference type="EMBL" id="RXLR01000005">
    <property type="protein sequence ID" value="TDH25863.1"/>
    <property type="molecule type" value="Genomic_DNA"/>
</dbReference>
<proteinExistence type="predicted"/>
<accession>A0A4R5PHS4</accession>
<sequence>MTKAAGSATTGWVEQLKRWVRPALVVLTVGTLAAGRSRLVGRVVPGGRQVLGGGNNDRHRAGMGLVLAALRRRHAGIDPSRSCLSSAPCWCMNIAGR</sequence>
<protein>
    <submittedName>
        <fullName evidence="1">Uncharacterized protein</fullName>
    </submittedName>
</protein>
<dbReference type="Proteomes" id="UP000295627">
    <property type="component" value="Unassembled WGS sequence"/>
</dbReference>
<reference evidence="1 2" key="1">
    <citation type="journal article" date="2019" name="Sci. Rep.">
        <title>Extended insight into the Mycobacterium chelonae-abscessus complex through whole genome sequencing of Mycobacterium salmoniphilum outbreak and Mycobacterium salmoniphilum-like strains.</title>
        <authorList>
            <person name="Behra P.R.K."/>
            <person name="Das S."/>
            <person name="Pettersson B.M.F."/>
            <person name="Shirreff L."/>
            <person name="DuCote T."/>
            <person name="Jacobsson K.G."/>
            <person name="Ennis D.G."/>
            <person name="Kirsebom L.A."/>
        </authorList>
    </citation>
    <scope>NUCLEOTIDE SEQUENCE [LARGE SCALE GENOMIC DNA]</scope>
    <source>
        <strain evidence="1 2">DSM 45524</strain>
    </source>
</reference>
<name>A0A4R5PHS4_9MYCO</name>
<dbReference type="AlphaFoldDB" id="A0A4R5PHS4"/>
<evidence type="ECO:0000313" key="1">
    <source>
        <dbReference type="EMBL" id="TDH25863.1"/>
    </source>
</evidence>
<gene>
    <name evidence="1" type="ORF">EJ571_00725</name>
</gene>
<comment type="caution">
    <text evidence="1">The sequence shown here is derived from an EMBL/GenBank/DDBJ whole genome shotgun (WGS) entry which is preliminary data.</text>
</comment>
<evidence type="ECO:0000313" key="2">
    <source>
        <dbReference type="Proteomes" id="UP000295627"/>
    </source>
</evidence>
<organism evidence="1 2">
    <name type="scientific">Mycobacteroides franklinii</name>
    <dbReference type="NCBI Taxonomy" id="948102"/>
    <lineage>
        <taxon>Bacteria</taxon>
        <taxon>Bacillati</taxon>
        <taxon>Actinomycetota</taxon>
        <taxon>Actinomycetes</taxon>
        <taxon>Mycobacteriales</taxon>
        <taxon>Mycobacteriaceae</taxon>
        <taxon>Mycobacteroides</taxon>
    </lineage>
</organism>